<dbReference type="SUPFAM" id="SSF89360">
    <property type="entry name" value="HesB-like domain"/>
    <property type="match status" value="1"/>
</dbReference>
<protein>
    <recommendedName>
        <fullName evidence="1">Core domain-containing protein</fullName>
    </recommendedName>
</protein>
<dbReference type="GO" id="GO:0051537">
    <property type="term" value="F:2 iron, 2 sulfur cluster binding"/>
    <property type="evidence" value="ECO:0007669"/>
    <property type="project" value="TreeGrafter"/>
</dbReference>
<sequence length="110" mass="12225">MKQFELSLSNAAIEKINSITKNTMCNFKLRIYITGGGCSGFQYNFIFDKKENIDDIIITKLGVSIIVDPISFQYLTGGKIDYQENLKGSKFVIFNPKAKTTCSCGASFSV</sequence>
<name>A0A172WDE6_BUCSC</name>
<dbReference type="InterPro" id="IPR016092">
    <property type="entry name" value="ATAP"/>
</dbReference>
<dbReference type="PROSITE" id="PS01152">
    <property type="entry name" value="HESB"/>
    <property type="match status" value="1"/>
</dbReference>
<dbReference type="AlphaFoldDB" id="A0A172WDE6"/>
<dbReference type="STRING" id="118110.XW81_00975"/>
<dbReference type="EMBL" id="CP011299">
    <property type="protein sequence ID" value="ANF16996.1"/>
    <property type="molecule type" value="Genomic_DNA"/>
</dbReference>
<gene>
    <name evidence="2" type="ORF">XW81_00975</name>
</gene>
<dbReference type="PANTHER" id="PTHR43011">
    <property type="entry name" value="IRON-SULFUR CLUSTER ASSEMBLY 2 HOMOLOG, MITOCHONDRIAL"/>
    <property type="match status" value="1"/>
</dbReference>
<evidence type="ECO:0000313" key="3">
    <source>
        <dbReference type="Proteomes" id="UP000077654"/>
    </source>
</evidence>
<feature type="domain" description="Core" evidence="1">
    <location>
        <begin position="5"/>
        <end position="105"/>
    </location>
</feature>
<dbReference type="GO" id="GO:0005506">
    <property type="term" value="F:iron ion binding"/>
    <property type="evidence" value="ECO:0007669"/>
    <property type="project" value="TreeGrafter"/>
</dbReference>
<dbReference type="InterPro" id="IPR000361">
    <property type="entry name" value="ATAP_core_dom"/>
</dbReference>
<dbReference type="InterPro" id="IPR017870">
    <property type="entry name" value="FeS_cluster_insertion_CS"/>
</dbReference>
<keyword evidence="3" id="KW-1185">Reference proteome</keyword>
<dbReference type="Proteomes" id="UP000077654">
    <property type="component" value="Chromosome"/>
</dbReference>
<dbReference type="NCBIfam" id="NF010147">
    <property type="entry name" value="PRK13623.1"/>
    <property type="match status" value="1"/>
</dbReference>
<dbReference type="InterPro" id="IPR035903">
    <property type="entry name" value="HesB-like_dom_sf"/>
</dbReference>
<dbReference type="PANTHER" id="PTHR43011:SF1">
    <property type="entry name" value="IRON-SULFUR CLUSTER ASSEMBLY 2 HOMOLOG, MITOCHONDRIAL"/>
    <property type="match status" value="1"/>
</dbReference>
<dbReference type="PATRIC" id="fig|118110.3.peg.194"/>
<dbReference type="RefSeq" id="WP_075474062.1">
    <property type="nucleotide sequence ID" value="NZ_CP011299.1"/>
</dbReference>
<organism evidence="2 3">
    <name type="scientific">Buchnera aphidicola subsp. Schlechtendalia chinensis</name>
    <dbReference type="NCBI Taxonomy" id="118110"/>
    <lineage>
        <taxon>Bacteria</taxon>
        <taxon>Pseudomonadati</taxon>
        <taxon>Pseudomonadota</taxon>
        <taxon>Gammaproteobacteria</taxon>
        <taxon>Enterobacterales</taxon>
        <taxon>Erwiniaceae</taxon>
        <taxon>Buchnera</taxon>
    </lineage>
</organism>
<accession>A0A172WDE6</accession>
<dbReference type="OrthoDB" id="9801228at2"/>
<evidence type="ECO:0000259" key="1">
    <source>
        <dbReference type="Pfam" id="PF01521"/>
    </source>
</evidence>
<proteinExistence type="predicted"/>
<dbReference type="Gene3D" id="2.60.300.12">
    <property type="entry name" value="HesB-like domain"/>
    <property type="match status" value="1"/>
</dbReference>
<reference evidence="2 3" key="1">
    <citation type="submission" date="2015-04" db="EMBL/GenBank/DDBJ databases">
        <title>Buchnera aphidicola assembly.</title>
        <authorList>
            <person name="Zhang Y."/>
        </authorList>
    </citation>
    <scope>NUCLEOTIDE SEQUENCE [LARGE SCALE GENOMIC DNA]</scope>
    <source>
        <strain evidence="2 3">SC</strain>
    </source>
</reference>
<dbReference type="NCBIfam" id="TIGR00049">
    <property type="entry name" value="iron-sulfur cluster assembly accessory protein"/>
    <property type="match status" value="1"/>
</dbReference>
<dbReference type="GO" id="GO:0005829">
    <property type="term" value="C:cytosol"/>
    <property type="evidence" value="ECO:0007669"/>
    <property type="project" value="TreeGrafter"/>
</dbReference>
<evidence type="ECO:0000313" key="2">
    <source>
        <dbReference type="EMBL" id="ANF16996.1"/>
    </source>
</evidence>
<dbReference type="GO" id="GO:0051539">
    <property type="term" value="F:4 iron, 4 sulfur cluster binding"/>
    <property type="evidence" value="ECO:0007669"/>
    <property type="project" value="TreeGrafter"/>
</dbReference>
<dbReference type="GO" id="GO:0016226">
    <property type="term" value="P:iron-sulfur cluster assembly"/>
    <property type="evidence" value="ECO:0007669"/>
    <property type="project" value="InterPro"/>
</dbReference>
<dbReference type="Pfam" id="PF01521">
    <property type="entry name" value="Fe-S_biosyn"/>
    <property type="match status" value="1"/>
</dbReference>